<gene>
    <name evidence="5" type="primary">KAFR0C01770</name>
    <name evidence="5" type="ORF">KAFR_0C01770</name>
</gene>
<dbReference type="InterPro" id="IPR019734">
    <property type="entry name" value="TPR_rpt"/>
</dbReference>
<dbReference type="PROSITE" id="PS50005">
    <property type="entry name" value="TPR"/>
    <property type="match status" value="2"/>
</dbReference>
<evidence type="ECO:0000313" key="6">
    <source>
        <dbReference type="Proteomes" id="UP000005220"/>
    </source>
</evidence>
<keyword evidence="1" id="KW-0677">Repeat</keyword>
<dbReference type="PANTHER" id="PTHR16193:SF0">
    <property type="entry name" value="TETRATRICOPEPTIDE REPEAT PROTEIN 27"/>
    <property type="match status" value="1"/>
</dbReference>
<feature type="repeat" description="TPR" evidence="3">
    <location>
        <begin position="668"/>
        <end position="701"/>
    </location>
</feature>
<keyword evidence="4" id="KW-0732">Signal</keyword>
<dbReference type="InterPro" id="IPR044244">
    <property type="entry name" value="TTC27/Emw1"/>
</dbReference>
<feature type="repeat" description="TPR" evidence="3">
    <location>
        <begin position="634"/>
        <end position="667"/>
    </location>
</feature>
<dbReference type="GO" id="GO:0005737">
    <property type="term" value="C:cytoplasm"/>
    <property type="evidence" value="ECO:0007669"/>
    <property type="project" value="EnsemblFungi"/>
</dbReference>
<protein>
    <submittedName>
        <fullName evidence="5">Uncharacterized protein</fullName>
    </submittedName>
</protein>
<name>H2AS20_KAZAF</name>
<evidence type="ECO:0000256" key="4">
    <source>
        <dbReference type="SAM" id="SignalP"/>
    </source>
</evidence>
<accession>H2AS20</accession>
<evidence type="ECO:0000256" key="1">
    <source>
        <dbReference type="ARBA" id="ARBA00022737"/>
    </source>
</evidence>
<reference evidence="5 6" key="1">
    <citation type="journal article" date="2011" name="Proc. Natl. Acad. Sci. U.S.A.">
        <title>Evolutionary erosion of yeast sex chromosomes by mating-type switching accidents.</title>
        <authorList>
            <person name="Gordon J.L."/>
            <person name="Armisen D."/>
            <person name="Proux-Wera E."/>
            <person name="Oheigeartaigh S.S."/>
            <person name="Byrne K.P."/>
            <person name="Wolfe K.H."/>
        </authorList>
    </citation>
    <scope>NUCLEOTIDE SEQUENCE [LARGE SCALE GENOMIC DNA]</scope>
    <source>
        <strain evidence="6">ATCC 22294 / BCRC 22015 / CBS 2517 / CECT 1963 / NBRC 1671 / NRRL Y-8276</strain>
    </source>
</reference>
<evidence type="ECO:0000256" key="2">
    <source>
        <dbReference type="ARBA" id="ARBA00022803"/>
    </source>
</evidence>
<dbReference type="Gene3D" id="1.25.40.10">
    <property type="entry name" value="Tetratricopeptide repeat domain"/>
    <property type="match status" value="1"/>
</dbReference>
<sequence length="901" mass="102413">MDVLLHAHLLLASNVEALEGFNVSEPGLNYARNILSGDSYLVVENLFEQTGKKIEVENPSSEDSTLHAISQFISENFQSNFSASLLLAIALLQCFIQNNFTGPSTPTDLFNIMFQTSERELVNEALLQSLAVSGQPAYELMDNPECIVLALILLEKITNQPSLFDVLRNGEEVAIPEISGTETSGLLSSAHWWRQRAISLHLSLLPEPSGHQPIVASAIMSSIDICHSITKDLPADVTDAFKKNLYTIYYLENVKVSLAINTEHLCLSIFNKSEKLTDFQFVLTGARAKRTKFQQTGHAGLIILAQSNTHDEKDAVSSITPESFELNSELLLERPHFDSIGSEPLDEQIVKKQKFENNGLEDERLLPLAIRQESIPEVLKSLDPNDQPLLSNYDSIQLLLRLYTIRQTSPAKDPLVEEELSALISRIVYQDGPKNWTIFSRSLWERSILETNKAKTIERGLLQMQSLVEELGLKIQTRLVPQNEDDISQSPVPRLKYIHQLPFIPRWNLDSQLAEKYMSLGLLRSAVEIYDRLHMCCESALCYAAVGDEKNAEEILVARIEENPKDARAYSILGNIRQDPSLWEKSWEIGKYVNAKNSLGRYYYNPPANSGITRDYSVALKHLNDSLRQYPLSFETWYFYGCVALECGKMEVASEAFSRCVSLDESHPMSWSNLSAAYVELGKLKEAHSCLKRAVASDSQKNWRIWENYMLVSVKLDEWDDVLLACKQLVHIKRDKVGEGSIDLPIVEKLVELLVSTDYREDTKQQNHFQRTCIEFVCVTLPSVITTSARLWSLVARVELWRRKPWSSLESHERSFRAISHNPDLEIDEKIWNETVEACEDLIAAYESLGEMEGRHGESSLVCRDWKYKARSTIKSLMSRGKGRWEDSDGWERLMEARRQL</sequence>
<feature type="chain" id="PRO_5003559229" evidence="4">
    <location>
        <begin position="18"/>
        <end position="901"/>
    </location>
</feature>
<dbReference type="OrthoDB" id="1936594at2759"/>
<dbReference type="GO" id="GO:0005634">
    <property type="term" value="C:nucleus"/>
    <property type="evidence" value="ECO:0007669"/>
    <property type="project" value="EnsemblFungi"/>
</dbReference>
<dbReference type="GO" id="GO:0031505">
    <property type="term" value="P:fungal-type cell wall organization"/>
    <property type="evidence" value="ECO:0007669"/>
    <property type="project" value="EnsemblFungi"/>
</dbReference>
<feature type="signal peptide" evidence="4">
    <location>
        <begin position="1"/>
        <end position="17"/>
    </location>
</feature>
<dbReference type="HOGENOM" id="CLU_004905_0_1_1"/>
<evidence type="ECO:0000313" key="5">
    <source>
        <dbReference type="EMBL" id="CCF57170.1"/>
    </source>
</evidence>
<dbReference type="FunCoup" id="H2AS20">
    <property type="interactions" value="1295"/>
</dbReference>
<organism evidence="5 6">
    <name type="scientific">Kazachstania africana (strain ATCC 22294 / BCRC 22015 / CBS 2517 / CECT 1963 / NBRC 1671 / NRRL Y-8276)</name>
    <name type="common">Yeast</name>
    <name type="synonym">Kluyveromyces africanus</name>
    <dbReference type="NCBI Taxonomy" id="1071382"/>
    <lineage>
        <taxon>Eukaryota</taxon>
        <taxon>Fungi</taxon>
        <taxon>Dikarya</taxon>
        <taxon>Ascomycota</taxon>
        <taxon>Saccharomycotina</taxon>
        <taxon>Saccharomycetes</taxon>
        <taxon>Saccharomycetales</taxon>
        <taxon>Saccharomycetaceae</taxon>
        <taxon>Kazachstania</taxon>
    </lineage>
</organism>
<dbReference type="InterPro" id="IPR011990">
    <property type="entry name" value="TPR-like_helical_dom_sf"/>
</dbReference>
<dbReference type="InParanoid" id="H2AS20"/>
<dbReference type="KEGG" id="kaf:KAFR_0C01770"/>
<dbReference type="eggNOG" id="KOG1128">
    <property type="taxonomic scope" value="Eukaryota"/>
</dbReference>
<dbReference type="Proteomes" id="UP000005220">
    <property type="component" value="Chromosome 3"/>
</dbReference>
<dbReference type="GeneID" id="13885089"/>
<proteinExistence type="predicted"/>
<dbReference type="AlphaFoldDB" id="H2AS20"/>
<dbReference type="PANTHER" id="PTHR16193">
    <property type="entry name" value="TETRATRICOPEPTIDE REPEAT PROTEIN 27"/>
    <property type="match status" value="1"/>
</dbReference>
<evidence type="ECO:0000256" key="3">
    <source>
        <dbReference type="PROSITE-ProRule" id="PRU00339"/>
    </source>
</evidence>
<keyword evidence="2 3" id="KW-0802">TPR repeat</keyword>
<dbReference type="RefSeq" id="XP_003956305.1">
    <property type="nucleotide sequence ID" value="XM_003956256.1"/>
</dbReference>
<dbReference type="SUPFAM" id="SSF48452">
    <property type="entry name" value="TPR-like"/>
    <property type="match status" value="1"/>
</dbReference>
<dbReference type="Pfam" id="PF13181">
    <property type="entry name" value="TPR_8"/>
    <property type="match status" value="2"/>
</dbReference>
<dbReference type="EMBL" id="HE650823">
    <property type="protein sequence ID" value="CCF57170.1"/>
    <property type="molecule type" value="Genomic_DNA"/>
</dbReference>
<keyword evidence="6" id="KW-1185">Reference proteome</keyword>
<dbReference type="STRING" id="1071382.H2AS20"/>